<dbReference type="Pfam" id="PF00510">
    <property type="entry name" value="COX3"/>
    <property type="match status" value="1"/>
</dbReference>
<feature type="transmembrane region" description="Helical" evidence="8">
    <location>
        <begin position="21"/>
        <end position="41"/>
    </location>
</feature>
<evidence type="ECO:0000256" key="6">
    <source>
        <dbReference type="ARBA" id="ARBA00031400"/>
    </source>
</evidence>
<feature type="transmembrane region" description="Helical" evidence="8">
    <location>
        <begin position="132"/>
        <end position="154"/>
    </location>
</feature>
<evidence type="ECO:0000313" key="11">
    <source>
        <dbReference type="Proteomes" id="UP001277761"/>
    </source>
</evidence>
<evidence type="ECO:0000256" key="2">
    <source>
        <dbReference type="ARBA" id="ARBA00010581"/>
    </source>
</evidence>
<feature type="transmembrane region" description="Helical" evidence="8">
    <location>
        <begin position="61"/>
        <end position="83"/>
    </location>
</feature>
<evidence type="ECO:0000256" key="7">
    <source>
        <dbReference type="RuleBase" id="RU003376"/>
    </source>
</evidence>
<accession>A0ABU4VN46</accession>
<feature type="domain" description="Heme-copper oxidase subunit III family profile" evidence="9">
    <location>
        <begin position="21"/>
        <end position="196"/>
    </location>
</feature>
<comment type="caution">
    <text evidence="10">The sequence shown here is derived from an EMBL/GenBank/DDBJ whole genome shotgun (WGS) entry which is preliminary data.</text>
</comment>
<dbReference type="EMBL" id="JAXAVX010000012">
    <property type="protein sequence ID" value="MDX8153264.1"/>
    <property type="molecule type" value="Genomic_DNA"/>
</dbReference>
<comment type="similarity">
    <text evidence="2 7">Belongs to the cytochrome c oxidase subunit 3 family.</text>
</comment>
<keyword evidence="4 8" id="KW-1133">Transmembrane helix</keyword>
<dbReference type="InterPro" id="IPR000298">
    <property type="entry name" value="Cyt_c_oxidase-like_su3"/>
</dbReference>
<keyword evidence="3 7" id="KW-0812">Transmembrane</keyword>
<reference evidence="10 11" key="1">
    <citation type="submission" date="2023-11" db="EMBL/GenBank/DDBJ databases">
        <authorList>
            <person name="Xu M."/>
            <person name="Jiang T."/>
        </authorList>
    </citation>
    <scope>NUCLEOTIDE SEQUENCE [LARGE SCALE GENOMIC DNA]</scope>
    <source>
        <strain evidence="10 11">SD</strain>
    </source>
</reference>
<dbReference type="Proteomes" id="UP001277761">
    <property type="component" value="Unassembled WGS sequence"/>
</dbReference>
<dbReference type="PROSITE" id="PS50253">
    <property type="entry name" value="COX3"/>
    <property type="match status" value="1"/>
</dbReference>
<evidence type="ECO:0000256" key="4">
    <source>
        <dbReference type="ARBA" id="ARBA00022989"/>
    </source>
</evidence>
<dbReference type="PANTHER" id="PTHR11403:SF6">
    <property type="entry name" value="NITRIC OXIDE REDUCTASE SUBUNIT E"/>
    <property type="match status" value="1"/>
</dbReference>
<dbReference type="InterPro" id="IPR024791">
    <property type="entry name" value="Cyt_c/ubiquinol_Oxase_su3"/>
</dbReference>
<dbReference type="PANTHER" id="PTHR11403">
    <property type="entry name" value="CYTOCHROME C OXIDASE SUBUNIT III"/>
    <property type="match status" value="1"/>
</dbReference>
<dbReference type="RefSeq" id="WP_319955413.1">
    <property type="nucleotide sequence ID" value="NZ_JAXAVX010000012.1"/>
</dbReference>
<keyword evidence="11" id="KW-1185">Reference proteome</keyword>
<evidence type="ECO:0000313" key="10">
    <source>
        <dbReference type="EMBL" id="MDX8153264.1"/>
    </source>
</evidence>
<sequence length="196" mass="21521">MSAPALHRDRDAERRVPGEPGIWLVVIGDLLIFGVLFGMFLHYRAEQPELFAASQRELTPAFGFVNTLVLLGSSLAVVAAVNAVRLGRSLAASRALLVAMLLGGTFVALKAVEWTTKAGDGLVPDTNDFFQQYYVFTGLHLLHVLVGLTALLFARRIAAAGARQRQDRALIQGAAVFWHLVDLLWLILFPLVYFVH</sequence>
<evidence type="ECO:0000256" key="3">
    <source>
        <dbReference type="ARBA" id="ARBA00022692"/>
    </source>
</evidence>
<dbReference type="InterPro" id="IPR035973">
    <property type="entry name" value="Cyt_c_oxidase_su3-like_sf"/>
</dbReference>
<evidence type="ECO:0000259" key="9">
    <source>
        <dbReference type="PROSITE" id="PS50253"/>
    </source>
</evidence>
<dbReference type="SUPFAM" id="SSF81452">
    <property type="entry name" value="Cytochrome c oxidase subunit III-like"/>
    <property type="match status" value="1"/>
</dbReference>
<evidence type="ECO:0000256" key="8">
    <source>
        <dbReference type="SAM" id="Phobius"/>
    </source>
</evidence>
<gene>
    <name evidence="10" type="ORF">SK069_16820</name>
</gene>
<proteinExistence type="inferred from homology"/>
<organism evidence="10 11">
    <name type="scientific">Patulibacter brassicae</name>
    <dbReference type="NCBI Taxonomy" id="1705717"/>
    <lineage>
        <taxon>Bacteria</taxon>
        <taxon>Bacillati</taxon>
        <taxon>Actinomycetota</taxon>
        <taxon>Thermoleophilia</taxon>
        <taxon>Solirubrobacterales</taxon>
        <taxon>Patulibacteraceae</taxon>
        <taxon>Patulibacter</taxon>
    </lineage>
</organism>
<protein>
    <recommendedName>
        <fullName evidence="6">Cytochrome aa3 subunit 3</fullName>
    </recommendedName>
</protein>
<dbReference type="InterPro" id="IPR013833">
    <property type="entry name" value="Cyt_c_oxidase_su3_a-hlx"/>
</dbReference>
<keyword evidence="5 8" id="KW-0472">Membrane</keyword>
<feature type="transmembrane region" description="Helical" evidence="8">
    <location>
        <begin position="95"/>
        <end position="112"/>
    </location>
</feature>
<name>A0ABU4VN46_9ACTN</name>
<comment type="subcellular location">
    <subcellularLocation>
        <location evidence="7">Cell membrane</location>
        <topology evidence="7">Multi-pass membrane protein</topology>
    </subcellularLocation>
    <subcellularLocation>
        <location evidence="1">Membrane</location>
        <topology evidence="1">Multi-pass membrane protein</topology>
    </subcellularLocation>
</comment>
<feature type="transmembrane region" description="Helical" evidence="8">
    <location>
        <begin position="175"/>
        <end position="195"/>
    </location>
</feature>
<evidence type="ECO:0000256" key="1">
    <source>
        <dbReference type="ARBA" id="ARBA00004141"/>
    </source>
</evidence>
<evidence type="ECO:0000256" key="5">
    <source>
        <dbReference type="ARBA" id="ARBA00023136"/>
    </source>
</evidence>
<dbReference type="Gene3D" id="1.20.120.80">
    <property type="entry name" value="Cytochrome c oxidase, subunit III, four-helix bundle"/>
    <property type="match status" value="1"/>
</dbReference>